<keyword evidence="1" id="KW-0812">Transmembrane</keyword>
<dbReference type="Proteomes" id="UP001176468">
    <property type="component" value="Unassembled WGS sequence"/>
</dbReference>
<evidence type="ECO:0000313" key="2">
    <source>
        <dbReference type="EMBL" id="MDO7843698.1"/>
    </source>
</evidence>
<proteinExistence type="predicted"/>
<sequence length="357" mass="39406">MPLFLAIVVLPTLVAIAYFGLFASDIYIAESRFVVRAPGKASTSPLGTILSSGGFSGANDDSYAVVDYVRSRNALSDSNKDGMVRRIYSEPGISVFDRFDGPLHGQTNEHLYQYFTGKVEITFDSSSQVTTLRTRAYSPKDSQALNERLLEHSEQLINRLSKRGRADAIQSAQIQVEDARKKARNAIVALGQFRNSSGIIDPEKQASINLQMISKLQDALLAERTQLAQLEDFTPSNPQIPAARTRIRMLQREIVRQSGNVAGAPKSLSATATRYQQLQFDAEFAGKQLAAALGALQEAENDARRKQIYVERIAEPNVPDYPLEPRRIRGILATLVLSLLAWGVVVTLTTGIKEHRD</sequence>
<evidence type="ECO:0008006" key="4">
    <source>
        <dbReference type="Google" id="ProtNLM"/>
    </source>
</evidence>
<accession>A0ABT9A1J8</accession>
<dbReference type="InterPro" id="IPR050445">
    <property type="entry name" value="Bact_polysacc_biosynth/exp"/>
</dbReference>
<dbReference type="RefSeq" id="WP_304562159.1">
    <property type="nucleotide sequence ID" value="NZ_JAUQSZ010000011.1"/>
</dbReference>
<evidence type="ECO:0000313" key="3">
    <source>
        <dbReference type="Proteomes" id="UP001176468"/>
    </source>
</evidence>
<organism evidence="2 3">
    <name type="scientific">Sphingomonas immobilis</name>
    <dbReference type="NCBI Taxonomy" id="3063997"/>
    <lineage>
        <taxon>Bacteria</taxon>
        <taxon>Pseudomonadati</taxon>
        <taxon>Pseudomonadota</taxon>
        <taxon>Alphaproteobacteria</taxon>
        <taxon>Sphingomonadales</taxon>
        <taxon>Sphingomonadaceae</taxon>
        <taxon>Sphingomonas</taxon>
    </lineage>
</organism>
<reference evidence="2" key="1">
    <citation type="submission" date="2023-07" db="EMBL/GenBank/DDBJ databases">
        <authorList>
            <person name="Kim M.K."/>
        </authorList>
    </citation>
    <scope>NUCLEOTIDE SEQUENCE</scope>
    <source>
        <strain evidence="2">CA1-15</strain>
    </source>
</reference>
<name>A0ABT9A1J8_9SPHN</name>
<comment type="caution">
    <text evidence="2">The sequence shown here is derived from an EMBL/GenBank/DDBJ whole genome shotgun (WGS) entry which is preliminary data.</text>
</comment>
<dbReference type="PANTHER" id="PTHR32309">
    <property type="entry name" value="TYROSINE-PROTEIN KINASE"/>
    <property type="match status" value="1"/>
</dbReference>
<feature type="transmembrane region" description="Helical" evidence="1">
    <location>
        <begin position="331"/>
        <end position="352"/>
    </location>
</feature>
<dbReference type="PANTHER" id="PTHR32309:SF13">
    <property type="entry name" value="FERRIC ENTEROBACTIN TRANSPORT PROTEIN FEPE"/>
    <property type="match status" value="1"/>
</dbReference>
<keyword evidence="1" id="KW-1133">Transmembrane helix</keyword>
<protein>
    <recommendedName>
        <fullName evidence="4">Capsular polysaccharide transport system permease protein</fullName>
    </recommendedName>
</protein>
<dbReference type="EMBL" id="JAUQSZ010000011">
    <property type="protein sequence ID" value="MDO7843698.1"/>
    <property type="molecule type" value="Genomic_DNA"/>
</dbReference>
<gene>
    <name evidence="2" type="ORF">Q5H94_15300</name>
</gene>
<evidence type="ECO:0000256" key="1">
    <source>
        <dbReference type="SAM" id="Phobius"/>
    </source>
</evidence>
<keyword evidence="1" id="KW-0472">Membrane</keyword>
<keyword evidence="3" id="KW-1185">Reference proteome</keyword>